<evidence type="ECO:0000313" key="3">
    <source>
        <dbReference type="Proteomes" id="UP000179242"/>
    </source>
</evidence>
<protein>
    <submittedName>
        <fullName evidence="2">Uncharacterized protein</fullName>
    </submittedName>
</protein>
<name>A0A1F4U857_UNCSA</name>
<keyword evidence="1" id="KW-0812">Transmembrane</keyword>
<dbReference type="Pfam" id="PF18949">
    <property type="entry name" value="DUF5693"/>
    <property type="match status" value="1"/>
</dbReference>
<feature type="transmembrane region" description="Helical" evidence="1">
    <location>
        <begin position="433"/>
        <end position="450"/>
    </location>
</feature>
<keyword evidence="1" id="KW-1133">Transmembrane helix</keyword>
<sequence length="603" mass="66936">MRSLVKILLVVLLTAAVLLGAYFAYLRVMVENQNKTVEIAVDYAELDRAGIPLSELRNLGIPSIAVLEETPLAGTLNGDFYFSSGNGILSAAKMVPPEIEKYRSKKMILKDRCYILAENPVVRKRIANNLLAAVTNKELKFLGGNVIEINRRESEVKNLGIGFSEKTIKKLSQFHVIPRLMNRPGDNIEKKIKLLAGFDTIIFEGEEVVGFPGRIKETAQSLTKSNLTYGYIEIINQLGSDQLKKLVGKKIVKVHSIGQDEMRKVNQEKAVERFTRAVKERNVRLLYVRPYLTGDNLTYLSTLKTNIEKAGFMIGRASSPQDIILQNWQLMVLGLGVVAATIILLDTFFKLNAVLMLLLLLLGTFIANPQILALLAAVVFPSLSMINAFKRSAPKPVMTVLNVVSETTMGIMILIGLLSGFNFMVGIDTFMGVKLALVIPIAIVGFYFIVRGEDNWVSYQKIKERILFYLNSSVPFSFIILAIVLFGAAYLLLARSGNFILPVSGIETAARGWLENILVVRPRFKEFAIGYPALFIAAALFNSNRKSWLWLLLPIATIAPTSLLNSFSHIHTPLVVSLIRSLNGLWIGVGIGFIISLFIKKQA</sequence>
<feature type="transmembrane region" description="Helical" evidence="1">
    <location>
        <begin position="400"/>
        <end position="421"/>
    </location>
</feature>
<feature type="transmembrane region" description="Helical" evidence="1">
    <location>
        <begin position="548"/>
        <end position="567"/>
    </location>
</feature>
<dbReference type="EMBL" id="MEUJ01000001">
    <property type="protein sequence ID" value="OGC41136.1"/>
    <property type="molecule type" value="Genomic_DNA"/>
</dbReference>
<evidence type="ECO:0000256" key="1">
    <source>
        <dbReference type="SAM" id="Phobius"/>
    </source>
</evidence>
<accession>A0A1F4U857</accession>
<reference evidence="2 3" key="1">
    <citation type="journal article" date="2016" name="Nat. Commun.">
        <title>Thousands of microbial genomes shed light on interconnected biogeochemical processes in an aquifer system.</title>
        <authorList>
            <person name="Anantharaman K."/>
            <person name="Brown C.T."/>
            <person name="Hug L.A."/>
            <person name="Sharon I."/>
            <person name="Castelle C.J."/>
            <person name="Probst A.J."/>
            <person name="Thomas B.C."/>
            <person name="Singh A."/>
            <person name="Wilkins M.J."/>
            <person name="Karaoz U."/>
            <person name="Brodie E.L."/>
            <person name="Williams K.H."/>
            <person name="Hubbard S.S."/>
            <person name="Banfield J.F."/>
        </authorList>
    </citation>
    <scope>NUCLEOTIDE SEQUENCE [LARGE SCALE GENOMIC DNA]</scope>
</reference>
<keyword evidence="1" id="KW-0472">Membrane</keyword>
<dbReference type="Proteomes" id="UP000179242">
    <property type="component" value="Unassembled WGS sequence"/>
</dbReference>
<organism evidence="2 3">
    <name type="scientific">candidate division WOR-1 bacterium RIFOXYC2_FULL_46_14</name>
    <dbReference type="NCBI Taxonomy" id="1802587"/>
    <lineage>
        <taxon>Bacteria</taxon>
        <taxon>Bacillati</taxon>
        <taxon>Saganbacteria</taxon>
    </lineage>
</organism>
<feature type="transmembrane region" description="Helical" evidence="1">
    <location>
        <begin position="470"/>
        <end position="493"/>
    </location>
</feature>
<dbReference type="AlphaFoldDB" id="A0A1F4U857"/>
<proteinExistence type="predicted"/>
<feature type="transmembrane region" description="Helical" evidence="1">
    <location>
        <begin position="357"/>
        <end position="380"/>
    </location>
</feature>
<comment type="caution">
    <text evidence="2">The sequence shown here is derived from an EMBL/GenBank/DDBJ whole genome shotgun (WGS) entry which is preliminary data.</text>
</comment>
<feature type="transmembrane region" description="Helical" evidence="1">
    <location>
        <begin position="579"/>
        <end position="599"/>
    </location>
</feature>
<gene>
    <name evidence="2" type="ORF">A2438_07345</name>
</gene>
<evidence type="ECO:0000313" key="2">
    <source>
        <dbReference type="EMBL" id="OGC41136.1"/>
    </source>
</evidence>
<feature type="transmembrane region" description="Helical" evidence="1">
    <location>
        <begin position="328"/>
        <end position="345"/>
    </location>
</feature>
<dbReference type="InterPro" id="IPR043748">
    <property type="entry name" value="DUF5693"/>
</dbReference>